<feature type="chain" id="PRO_5003792674" evidence="1">
    <location>
        <begin position="26"/>
        <end position="313"/>
    </location>
</feature>
<proteinExistence type="evidence at transcript level"/>
<keyword evidence="1" id="KW-0732">Signal</keyword>
<dbReference type="AlphaFoldDB" id="J7HIF9"/>
<evidence type="ECO:0000256" key="1">
    <source>
        <dbReference type="SAM" id="SignalP"/>
    </source>
</evidence>
<evidence type="ECO:0000313" key="2">
    <source>
        <dbReference type="EMBL" id="AFP99233.1"/>
    </source>
</evidence>
<protein>
    <submittedName>
        <fullName evidence="2">32.4 kDa salivary protein</fullName>
    </submittedName>
</protein>
<accession>J7HIF9</accession>
<organism evidence="2">
    <name type="scientific">Nyssomyia intermedia</name>
    <dbReference type="NCBI Taxonomy" id="182990"/>
    <lineage>
        <taxon>Eukaryota</taxon>
        <taxon>Metazoa</taxon>
        <taxon>Ecdysozoa</taxon>
        <taxon>Arthropoda</taxon>
        <taxon>Hexapoda</taxon>
        <taxon>Insecta</taxon>
        <taxon>Pterygota</taxon>
        <taxon>Neoptera</taxon>
        <taxon>Endopterygota</taxon>
        <taxon>Diptera</taxon>
        <taxon>Nematocera</taxon>
        <taxon>Psychodoidea</taxon>
        <taxon>Psychodidae</taxon>
        <taxon>Nyssomyia</taxon>
    </lineage>
</organism>
<dbReference type="EMBL" id="KA660055">
    <property type="protein sequence ID" value="AFP99233.1"/>
    <property type="molecule type" value="mRNA"/>
</dbReference>
<name>J7HIF9_9DIPT</name>
<reference evidence="2" key="1">
    <citation type="submission" date="2012-08" db="EMBL/GenBank/DDBJ databases">
        <title>Functional transcriptomics of wild caught Lutzomyia intermedia salivary glands: Identification of a protective salivary protein against Leishmania braziliensis infection.</title>
        <authorList>
            <person name="de Moura T.R."/>
            <person name="Oliveira F."/>
            <person name="Carneiro M.W."/>
            <person name="Miranda J.C."/>
            <person name="Clarencio J."/>
            <person name="Barral-Netto M."/>
            <person name="Barral A."/>
            <person name="Brodskyn C."/>
            <person name="Ribeiro J.M.C."/>
            <person name="Valenzuela J.G."/>
            <person name="de Oliveira C.I."/>
        </authorList>
    </citation>
    <scope>NUCLEOTIDE SEQUENCE</scope>
    <source>
        <tissue evidence="2">Salivary gland</tissue>
    </source>
</reference>
<feature type="signal peptide" evidence="1">
    <location>
        <begin position="1"/>
        <end position="25"/>
    </location>
</feature>
<sequence length="313" mass="36180">MSAINHFSLIFLSLVLLGFVANINGWTGVKHLLGKQSKTDTQIFYGTYGVKNNLCRQVQNFRCYNNETHFSVHYKLDQKKFCISAIQLISYPDIESNDTKALSCQKGGIGTNECFLVFKKDPKQTSVNVEVFGSPARKTCRFFFCSYEGCSLKNRYIESDPFHVDAYGLPYEFDDDEWTKERTTISKEKRSNEVFYYKDGLFNHQISYLEVDDKFSEAKELTGKDIKGKKKFSVKLPNAGDKRISFLDIYWFQESSAKPKYPYIYYNGHCEATNKTCELIFDTDEQITYALVKVFTNPSYNGPRLRENDLGRS</sequence>